<protein>
    <recommendedName>
        <fullName evidence="2">DUF6604 domain-containing protein</fullName>
    </recommendedName>
</protein>
<organism evidence="3 4">
    <name type="scientific">Didymosphaeria variabile</name>
    <dbReference type="NCBI Taxonomy" id="1932322"/>
    <lineage>
        <taxon>Eukaryota</taxon>
        <taxon>Fungi</taxon>
        <taxon>Dikarya</taxon>
        <taxon>Ascomycota</taxon>
        <taxon>Pezizomycotina</taxon>
        <taxon>Dothideomycetes</taxon>
        <taxon>Pleosporomycetidae</taxon>
        <taxon>Pleosporales</taxon>
        <taxon>Massarineae</taxon>
        <taxon>Didymosphaeriaceae</taxon>
        <taxon>Didymosphaeria</taxon>
    </lineage>
</organism>
<feature type="region of interest" description="Disordered" evidence="1">
    <location>
        <begin position="925"/>
        <end position="991"/>
    </location>
</feature>
<gene>
    <name evidence="3" type="ORF">N0V89_012296</name>
</gene>
<dbReference type="AlphaFoldDB" id="A0A9W8X8W5"/>
<evidence type="ECO:0000313" key="4">
    <source>
        <dbReference type="Proteomes" id="UP001140513"/>
    </source>
</evidence>
<feature type="compositionally biased region" description="Acidic residues" evidence="1">
    <location>
        <begin position="173"/>
        <end position="184"/>
    </location>
</feature>
<name>A0A9W8X8W5_9PLEO</name>
<accession>A0A9W8X8W5</accession>
<dbReference type="OrthoDB" id="5238236at2759"/>
<feature type="compositionally biased region" description="Basic and acidic residues" evidence="1">
    <location>
        <begin position="185"/>
        <end position="196"/>
    </location>
</feature>
<evidence type="ECO:0000256" key="1">
    <source>
        <dbReference type="SAM" id="MobiDB-lite"/>
    </source>
</evidence>
<dbReference type="GeneID" id="80915826"/>
<evidence type="ECO:0000259" key="2">
    <source>
        <dbReference type="Pfam" id="PF20253"/>
    </source>
</evidence>
<dbReference type="PANTHER" id="PTHR38795">
    <property type="entry name" value="DUF6604 DOMAIN-CONTAINING PROTEIN"/>
    <property type="match status" value="1"/>
</dbReference>
<keyword evidence="4" id="KW-1185">Reference proteome</keyword>
<feature type="domain" description="DUF6604" evidence="2">
    <location>
        <begin position="14"/>
        <end position="277"/>
    </location>
</feature>
<reference evidence="3" key="1">
    <citation type="submission" date="2022-10" db="EMBL/GenBank/DDBJ databases">
        <title>Tapping the CABI collections for fungal endophytes: first genome assemblies for Collariella, Neodidymelliopsis, Ascochyta clinopodiicola, Didymella pomorum, Didymosphaeria variabile, Neocosmospora piperis and Neocucurbitaria cava.</title>
        <authorList>
            <person name="Hill R."/>
        </authorList>
    </citation>
    <scope>NUCLEOTIDE SEQUENCE</scope>
    <source>
        <strain evidence="3">IMI 356815</strain>
    </source>
</reference>
<dbReference type="RefSeq" id="XP_056065004.1">
    <property type="nucleotide sequence ID" value="XM_056221017.1"/>
</dbReference>
<evidence type="ECO:0000313" key="3">
    <source>
        <dbReference type="EMBL" id="KAJ4344552.1"/>
    </source>
</evidence>
<dbReference type="InterPro" id="IPR046539">
    <property type="entry name" value="DUF6604"/>
</dbReference>
<feature type="region of interest" description="Disordered" evidence="1">
    <location>
        <begin position="173"/>
        <end position="218"/>
    </location>
</feature>
<dbReference type="Pfam" id="PF20253">
    <property type="entry name" value="DUF6604"/>
    <property type="match status" value="1"/>
</dbReference>
<comment type="caution">
    <text evidence="3">The sequence shown here is derived from an EMBL/GenBank/DDBJ whole genome shotgun (WGS) entry which is preliminary data.</text>
</comment>
<dbReference type="PANTHER" id="PTHR38795:SF1">
    <property type="entry name" value="DUF6604 DOMAIN-CONTAINING PROTEIN"/>
    <property type="match status" value="1"/>
</dbReference>
<proteinExistence type="predicted"/>
<dbReference type="Proteomes" id="UP001140513">
    <property type="component" value="Unassembled WGS sequence"/>
</dbReference>
<feature type="compositionally biased region" description="Basic and acidic residues" evidence="1">
    <location>
        <begin position="927"/>
        <end position="961"/>
    </location>
</feature>
<dbReference type="EMBL" id="JAPEUX010000010">
    <property type="protein sequence ID" value="KAJ4344552.1"/>
    <property type="molecule type" value="Genomic_DNA"/>
</dbReference>
<sequence length="1114" mass="125292">MNYYGLNELPETYKRYKSFTDGFEGWLMTTAKQRGLEIAAQAEAAAKAAGTKQKKNGKSKSHQIHWKDIKAVAQAVAESGMPSDDTSGLTDLNDAIRLRKEVTEHYRQQQKSDEEHPYFITILTDVRTMFNEWIFPSSKPSEQSNAHKPPLDTKKASFHQQWAVIFGLSNDTDDCDDSDDDTDADANKQAESDRPEAGPGSDNRSTPHNVTEAVPQASKTELELDRDFEVLCFLYDLYLLRRRVKQIWSDWVQRKIGTMTAAIVSDLALAQVQKWVIKLVEDLDDDGNNQKILGIVEGLLNLVPENQRELTLPADKSELPVYPRDLLCCDGIRYMRSFSLLESEDVGATQGSQPVDAFRLQFLLHFRSIGTNELVVSDRFTESFGSPEARSRVWLPFGFQILLDIQELLLITGSMEEVSSDMFNHSKDMVEIMKAHIDYEDELWNKGEKPDYMSVGDTKYSNQFLPILQSLRHYLLKLSKDDSQEVSGLLNITFFAAHPILCGLTMWDFHRTYHSAARIKVQWFTVALAHLHNACRQLGGLASPWPDLEFIIQSQGQARIYVGGPPTDPNVFFQRMCLALCASPRGIAKDSRKARQLNPATKQKRGLASYTPLEDRIREYYSTKSGSKRSLQLHNIFALLMSDLREATVKGSEESSGAEFPQLAQVKEKACIIFATIAKKRARRTNNKKTRKKNRLKIPDFSNRESDYDQGLNHATSQLADHELYANFDHLAFFRRAYTMLTRIRTEVLWDGSQALITLDASQEPPRDCQLLYDLLFDLAPPQNKNDKARASRYASSMEKLKKISEIMQEFIGEQGDLETKNAEEQLKQRTEHRTNSSGRNPLVGLTKDAIAEDTVARHDPPTLGNNLKSAGDADLMPLFELEQSGTDIPKSPKLFIFGKNEESAFDFEYALVDRSDIDIIDETQDEALKPTDVESHEPEDSAIRSEVESESKDTVTKAEAESALSNAVARPVTASPPKSPEPELGLNIDPPRDKICNSILGEGHSAYQGEAVATIKGKPSATHICIMSPTPFQALGDQEFHGGYAKWSMPDVETESRTPAEVLGPKAIEVEAPPFHYPSVLLEPLPVQHKPSNSWSFWKPISHAEVLPQNTDL</sequence>